<feature type="domain" description="PAS" evidence="6">
    <location>
        <begin position="446"/>
        <end position="489"/>
    </location>
</feature>
<evidence type="ECO:0000259" key="8">
    <source>
        <dbReference type="PROSITE" id="PS50885"/>
    </source>
</evidence>
<dbReference type="SUPFAM" id="SSF58104">
    <property type="entry name" value="Methyl-accepting chemotaxis protein (MCP) signaling domain"/>
    <property type="match status" value="1"/>
</dbReference>
<feature type="domain" description="PAS" evidence="6">
    <location>
        <begin position="184"/>
        <end position="225"/>
    </location>
</feature>
<dbReference type="CDD" id="cd00130">
    <property type="entry name" value="PAS"/>
    <property type="match status" value="4"/>
</dbReference>
<dbReference type="InterPro" id="IPR003660">
    <property type="entry name" value="HAMP_dom"/>
</dbReference>
<dbReference type="Gene3D" id="3.30.450.20">
    <property type="entry name" value="PAS domain"/>
    <property type="match status" value="4"/>
</dbReference>
<organism evidence="9">
    <name type="scientific">Archaeoglobus fulgidus</name>
    <dbReference type="NCBI Taxonomy" id="2234"/>
    <lineage>
        <taxon>Archaea</taxon>
        <taxon>Methanobacteriati</taxon>
        <taxon>Methanobacteriota</taxon>
        <taxon>Archaeoglobi</taxon>
        <taxon>Archaeoglobales</taxon>
        <taxon>Archaeoglobaceae</taxon>
        <taxon>Archaeoglobus</taxon>
    </lineage>
</organism>
<dbReference type="InterPro" id="IPR013767">
    <property type="entry name" value="PAS_fold"/>
</dbReference>
<feature type="domain" description="Methyl-accepting transducer" evidence="5">
    <location>
        <begin position="645"/>
        <end position="902"/>
    </location>
</feature>
<dbReference type="NCBIfam" id="TIGR00229">
    <property type="entry name" value="sensory_box"/>
    <property type="match status" value="4"/>
</dbReference>
<dbReference type="PROSITE" id="PS50112">
    <property type="entry name" value="PAS"/>
    <property type="match status" value="4"/>
</dbReference>
<feature type="coiled-coil region" evidence="4">
    <location>
        <begin position="789"/>
        <end position="823"/>
    </location>
</feature>
<dbReference type="Pfam" id="PF00015">
    <property type="entry name" value="MCPsignal"/>
    <property type="match status" value="1"/>
</dbReference>
<dbReference type="Pfam" id="PF13426">
    <property type="entry name" value="PAS_9"/>
    <property type="match status" value="2"/>
</dbReference>
<reference evidence="9" key="1">
    <citation type="journal article" date="2020" name="mSystems">
        <title>Genome- and Community-Level Interaction Insights into Carbon Utilization and Element Cycling Functions of Hydrothermarchaeota in Hydrothermal Sediment.</title>
        <authorList>
            <person name="Zhou Z."/>
            <person name="Liu Y."/>
            <person name="Xu W."/>
            <person name="Pan J."/>
            <person name="Luo Z.H."/>
            <person name="Li M."/>
        </authorList>
    </citation>
    <scope>NUCLEOTIDE SEQUENCE [LARGE SCALE GENOMIC DNA]</scope>
    <source>
        <strain evidence="9">SpSt-87</strain>
    </source>
</reference>
<dbReference type="PROSITE" id="PS50113">
    <property type="entry name" value="PAC"/>
    <property type="match status" value="2"/>
</dbReference>
<evidence type="ECO:0000256" key="1">
    <source>
        <dbReference type="ARBA" id="ARBA00023224"/>
    </source>
</evidence>
<dbReference type="AlphaFoldDB" id="A0A7C3REH4"/>
<dbReference type="GO" id="GO:0016020">
    <property type="term" value="C:membrane"/>
    <property type="evidence" value="ECO:0007669"/>
    <property type="project" value="InterPro"/>
</dbReference>
<dbReference type="GO" id="GO:0006355">
    <property type="term" value="P:regulation of DNA-templated transcription"/>
    <property type="evidence" value="ECO:0007669"/>
    <property type="project" value="InterPro"/>
</dbReference>
<evidence type="ECO:0000256" key="3">
    <source>
        <dbReference type="PROSITE-ProRule" id="PRU00284"/>
    </source>
</evidence>
<proteinExistence type="inferred from homology"/>
<dbReference type="CDD" id="cd06225">
    <property type="entry name" value="HAMP"/>
    <property type="match status" value="1"/>
</dbReference>
<dbReference type="SMART" id="SM00086">
    <property type="entry name" value="PAC"/>
    <property type="match status" value="4"/>
</dbReference>
<feature type="coiled-coil region" evidence="4">
    <location>
        <begin position="618"/>
        <end position="652"/>
    </location>
</feature>
<evidence type="ECO:0000313" key="9">
    <source>
        <dbReference type="EMBL" id="HFW33008.1"/>
    </source>
</evidence>
<evidence type="ECO:0000256" key="2">
    <source>
        <dbReference type="ARBA" id="ARBA00029447"/>
    </source>
</evidence>
<dbReference type="Pfam" id="PF00989">
    <property type="entry name" value="PAS"/>
    <property type="match status" value="1"/>
</dbReference>
<dbReference type="SMART" id="SM00283">
    <property type="entry name" value="MA"/>
    <property type="match status" value="1"/>
</dbReference>
<evidence type="ECO:0000259" key="7">
    <source>
        <dbReference type="PROSITE" id="PS50113"/>
    </source>
</evidence>
<protein>
    <submittedName>
        <fullName evidence="9">PAS domain-containing protein</fullName>
    </submittedName>
</protein>
<feature type="coiled-coil region" evidence="4">
    <location>
        <begin position="30"/>
        <end position="60"/>
    </location>
</feature>
<dbReference type="SMART" id="SM00304">
    <property type="entry name" value="HAMP"/>
    <property type="match status" value="1"/>
</dbReference>
<gene>
    <name evidence="9" type="ORF">ENW66_08715</name>
</gene>
<dbReference type="EMBL" id="DTLB01000051">
    <property type="protein sequence ID" value="HFW33008.1"/>
    <property type="molecule type" value="Genomic_DNA"/>
</dbReference>
<evidence type="ECO:0000259" key="5">
    <source>
        <dbReference type="PROSITE" id="PS50111"/>
    </source>
</evidence>
<feature type="domain" description="PAS" evidence="6">
    <location>
        <begin position="305"/>
        <end position="351"/>
    </location>
</feature>
<feature type="domain" description="PAC" evidence="7">
    <location>
        <begin position="387"/>
        <end position="445"/>
    </location>
</feature>
<feature type="domain" description="PAS" evidence="6">
    <location>
        <begin position="61"/>
        <end position="104"/>
    </location>
</feature>
<dbReference type="PROSITE" id="PS50885">
    <property type="entry name" value="HAMP"/>
    <property type="match status" value="1"/>
</dbReference>
<dbReference type="PANTHER" id="PTHR32089">
    <property type="entry name" value="METHYL-ACCEPTING CHEMOTAXIS PROTEIN MCPB"/>
    <property type="match status" value="1"/>
</dbReference>
<evidence type="ECO:0000256" key="4">
    <source>
        <dbReference type="SAM" id="Coils"/>
    </source>
</evidence>
<dbReference type="SMART" id="SM00091">
    <property type="entry name" value="PAS"/>
    <property type="match status" value="4"/>
</dbReference>
<accession>A0A7C3REH4</accession>
<dbReference type="Gene3D" id="1.10.287.950">
    <property type="entry name" value="Methyl-accepting chemotaxis protein"/>
    <property type="match status" value="1"/>
</dbReference>
<dbReference type="Pfam" id="PF08448">
    <property type="entry name" value="PAS_4"/>
    <property type="match status" value="1"/>
</dbReference>
<dbReference type="InterPro" id="IPR000700">
    <property type="entry name" value="PAS-assoc_C"/>
</dbReference>
<dbReference type="GO" id="GO:0007165">
    <property type="term" value="P:signal transduction"/>
    <property type="evidence" value="ECO:0007669"/>
    <property type="project" value="UniProtKB-KW"/>
</dbReference>
<dbReference type="SUPFAM" id="SSF55785">
    <property type="entry name" value="PYP-like sensor domain (PAS domain)"/>
    <property type="match status" value="4"/>
</dbReference>
<dbReference type="InterPro" id="IPR001610">
    <property type="entry name" value="PAC"/>
</dbReference>
<name>A0A7C3REH4_ARCFL</name>
<dbReference type="InterPro" id="IPR035965">
    <property type="entry name" value="PAS-like_dom_sf"/>
</dbReference>
<dbReference type="InterPro" id="IPR004089">
    <property type="entry name" value="MCPsignal_dom"/>
</dbReference>
<dbReference type="Pfam" id="PF00672">
    <property type="entry name" value="HAMP"/>
    <property type="match status" value="1"/>
</dbReference>
<dbReference type="PROSITE" id="PS50111">
    <property type="entry name" value="CHEMOTAXIS_TRANSDUC_2"/>
    <property type="match status" value="1"/>
</dbReference>
<dbReference type="CDD" id="cd11386">
    <property type="entry name" value="MCP_signal"/>
    <property type="match status" value="1"/>
</dbReference>
<dbReference type="PANTHER" id="PTHR32089:SF112">
    <property type="entry name" value="LYSOZYME-LIKE PROTEIN-RELATED"/>
    <property type="match status" value="1"/>
</dbReference>
<evidence type="ECO:0000259" key="6">
    <source>
        <dbReference type="PROSITE" id="PS50112"/>
    </source>
</evidence>
<dbReference type="InterPro" id="IPR013656">
    <property type="entry name" value="PAS_4"/>
</dbReference>
<feature type="domain" description="PAC" evidence="7">
    <location>
        <begin position="260"/>
        <end position="311"/>
    </location>
</feature>
<dbReference type="InterPro" id="IPR000014">
    <property type="entry name" value="PAS"/>
</dbReference>
<comment type="similarity">
    <text evidence="2">Belongs to the methyl-accepting chemotaxis (MCP) protein family.</text>
</comment>
<comment type="caution">
    <text evidence="9">The sequence shown here is derived from an EMBL/GenBank/DDBJ whole genome shotgun (WGS) entry which is preliminary data.</text>
</comment>
<keyword evidence="4" id="KW-0175">Coiled coil</keyword>
<feature type="domain" description="HAMP" evidence="8">
    <location>
        <begin position="580"/>
        <end position="626"/>
    </location>
</feature>
<keyword evidence="1 3" id="KW-0807">Transducer</keyword>
<sequence length="958" mass="107746">MGEDLNQLMSVLGNEEFIRRLRGLIESSGRNDCREERSEIERLKAELAEKERELEYVKKFTRELIRQIPRPAFVLFMNRDGVIEYINEYAAEIYGTDISQMIGKKPSELARNLAAGGKTFVELAFENRMRIEGKEGFLEARTGKQLPILTSCAPVYVDGEFAGMIDFFIDITEQKRKEEEVKKTYELIKEIFKNLPAYVIFVGEDGLIKFSNNNAAKLAGRERAEDVVGLKPTDIAVIHKDYMDNARKLVDAIKNRKRIENVELKLVSKDGREFFASASVYPVYVDGEFAGYIEVFTDISEIKEKERELQEIINSIPVGTFVIDANHRVRYWNRACENLTGVKAEEVVGTNKQWYPFYEKERPVLADLVLDNPDDAHKLYDTVEKSSTVDGAYIVTTWVNFRNGRRAYLRATAVPLRDESGNITGAIETIEDITEVKEKEEEVRRTLELIREVFKKMPYPAYLLFVDTDHKIQYANDEVAKLAGFSSAEEIIGLHPSELFQTEGRRTVADRVLDTGEAVLNYQAVTRTKTGREIPVLVSCVPLYVDGKIAGVIDLFIDISDLKEKEREIEEMLAYTGKCLNMLSNGIRELEAGNLSVRLEKLRDDEFGETFEVFNEFAERLSEIVRKLADDMKETAKQVREANEAVSQLNAGMQQISSAAQQIATGSENLSRLANASTADLKAAEQIFKDLVAKSEESANFASKSEENARLAREEGVKALEIMKAIVEEVEKSAKVVENLEIAVRNIGKVTERIKSIADQTNLLALNAAIEAARAGEHGRGFAVVADEVRKLAEESRKSTEEIDEIVRNVQEETRKVIEATKKVKETSMQGSKGIETALSKAEEIAVSVSKISDMLRQMLKSIEGGFSKIEQIARSIEEVASTAEENAASSEETSAAIEEQTAAVQQVSMSMERVSAIANQTLQLLLENFKILDTLSKDFSRNYVEMMTDGGRKNNLF</sequence>